<dbReference type="AlphaFoldDB" id="A0A7I8DFC8"/>
<evidence type="ECO:0000313" key="3">
    <source>
        <dbReference type="Proteomes" id="UP000515703"/>
    </source>
</evidence>
<dbReference type="RefSeq" id="WP_185257616.1">
    <property type="nucleotide sequence ID" value="NZ_AP023368.1"/>
</dbReference>
<protein>
    <recommendedName>
        <fullName evidence="4">Niacin transporter NiaX</fullName>
    </recommendedName>
</protein>
<gene>
    <name evidence="2" type="ORF">bsdcttw_02000</name>
</gene>
<feature type="transmembrane region" description="Helical" evidence="1">
    <location>
        <begin position="12"/>
        <end position="32"/>
    </location>
</feature>
<reference evidence="2 3" key="2">
    <citation type="submission" date="2020-08" db="EMBL/GenBank/DDBJ databases">
        <authorList>
            <person name="Ueki A."/>
            <person name="Tonouchi A."/>
        </authorList>
    </citation>
    <scope>NUCLEOTIDE SEQUENCE [LARGE SCALE GENOMIC DNA]</scope>
    <source>
        <strain evidence="2 3">CTTW</strain>
    </source>
</reference>
<evidence type="ECO:0000256" key="1">
    <source>
        <dbReference type="SAM" id="Phobius"/>
    </source>
</evidence>
<feature type="transmembrane region" description="Helical" evidence="1">
    <location>
        <begin position="145"/>
        <end position="172"/>
    </location>
</feature>
<keyword evidence="1" id="KW-0472">Membrane</keyword>
<keyword evidence="1" id="KW-1133">Transmembrane helix</keyword>
<sequence length="195" mass="21238">MNTKNSVQTMTIAALLSAIAILIPMFAPKFILEPASFTLASHVPIFIAMFISPYIAVAVAIISAIGFLLAGIFPIVVVLRALSHIVFAVVGSILLKKNKNFLNTTGGFVTFGLLMALIHAVCEVTVVTFFYWGNNMTSGYYDKGYLFSVILLVGVGTIIHSMIDFTIAFAVWKPLQKVVSIPASVRTSKQREARY</sequence>
<organism evidence="2 3">
    <name type="scientific">Anaerocolumna chitinilytica</name>
    <dbReference type="NCBI Taxonomy" id="1727145"/>
    <lineage>
        <taxon>Bacteria</taxon>
        <taxon>Bacillati</taxon>
        <taxon>Bacillota</taxon>
        <taxon>Clostridia</taxon>
        <taxon>Lachnospirales</taxon>
        <taxon>Lachnospiraceae</taxon>
        <taxon>Anaerocolumna</taxon>
    </lineage>
</organism>
<feature type="transmembrane region" description="Helical" evidence="1">
    <location>
        <begin position="107"/>
        <end position="133"/>
    </location>
</feature>
<reference evidence="2 3" key="1">
    <citation type="submission" date="2020-08" db="EMBL/GenBank/DDBJ databases">
        <title>Draft genome sequencing of an Anaerocolumna strain isolated from anoxic soil subjected to BSD treatment.</title>
        <authorList>
            <person name="Uek A."/>
            <person name="Tonouchi A."/>
        </authorList>
    </citation>
    <scope>NUCLEOTIDE SEQUENCE [LARGE SCALE GENOMIC DNA]</scope>
    <source>
        <strain evidence="2 3">CTTW</strain>
    </source>
</reference>
<dbReference type="Proteomes" id="UP000515703">
    <property type="component" value="Chromosome"/>
</dbReference>
<name>A0A7I8DFC8_9FIRM</name>
<evidence type="ECO:0000313" key="2">
    <source>
        <dbReference type="EMBL" id="BCJ97159.1"/>
    </source>
</evidence>
<dbReference type="KEGG" id="acht:bsdcttw_02000"/>
<feature type="transmembrane region" description="Helical" evidence="1">
    <location>
        <begin position="75"/>
        <end position="95"/>
    </location>
</feature>
<proteinExistence type="predicted"/>
<dbReference type="Gene3D" id="1.10.1760.20">
    <property type="match status" value="1"/>
</dbReference>
<accession>A0A7I8DFC8</accession>
<dbReference type="EMBL" id="AP023368">
    <property type="protein sequence ID" value="BCJ97159.1"/>
    <property type="molecule type" value="Genomic_DNA"/>
</dbReference>
<evidence type="ECO:0008006" key="4">
    <source>
        <dbReference type="Google" id="ProtNLM"/>
    </source>
</evidence>
<feature type="transmembrane region" description="Helical" evidence="1">
    <location>
        <begin position="44"/>
        <end position="69"/>
    </location>
</feature>
<keyword evidence="1" id="KW-0812">Transmembrane</keyword>
<keyword evidence="3" id="KW-1185">Reference proteome</keyword>